<feature type="transmembrane region" description="Helical" evidence="1">
    <location>
        <begin position="227"/>
        <end position="246"/>
    </location>
</feature>
<dbReference type="OrthoDB" id="1022360at2759"/>
<comment type="caution">
    <text evidence="2">The sequence shown here is derived from an EMBL/GenBank/DDBJ whole genome shotgun (WGS) entry which is preliminary data.</text>
</comment>
<evidence type="ECO:0000313" key="3">
    <source>
        <dbReference type="Proteomes" id="UP000475862"/>
    </source>
</evidence>
<protein>
    <submittedName>
        <fullName evidence="2">Uncharacterized protein</fullName>
    </submittedName>
</protein>
<evidence type="ECO:0000256" key="1">
    <source>
        <dbReference type="SAM" id="Phobius"/>
    </source>
</evidence>
<proteinExistence type="predicted"/>
<organism evidence="2 3">
    <name type="scientific">Aphis glycines</name>
    <name type="common">Soybean aphid</name>
    <dbReference type="NCBI Taxonomy" id="307491"/>
    <lineage>
        <taxon>Eukaryota</taxon>
        <taxon>Metazoa</taxon>
        <taxon>Ecdysozoa</taxon>
        <taxon>Arthropoda</taxon>
        <taxon>Hexapoda</taxon>
        <taxon>Insecta</taxon>
        <taxon>Pterygota</taxon>
        <taxon>Neoptera</taxon>
        <taxon>Paraneoptera</taxon>
        <taxon>Hemiptera</taxon>
        <taxon>Sternorrhyncha</taxon>
        <taxon>Aphidomorpha</taxon>
        <taxon>Aphidoidea</taxon>
        <taxon>Aphididae</taxon>
        <taxon>Aphidini</taxon>
        <taxon>Aphis</taxon>
        <taxon>Aphis</taxon>
    </lineage>
</organism>
<accession>A0A6G0TM34</accession>
<feature type="transmembrane region" description="Helical" evidence="1">
    <location>
        <begin position="197"/>
        <end position="215"/>
    </location>
</feature>
<keyword evidence="3" id="KW-1185">Reference proteome</keyword>
<gene>
    <name evidence="2" type="ORF">AGLY_008329</name>
</gene>
<evidence type="ECO:0000313" key="2">
    <source>
        <dbReference type="EMBL" id="KAE9535037.1"/>
    </source>
</evidence>
<reference evidence="2 3" key="1">
    <citation type="submission" date="2019-08" db="EMBL/GenBank/DDBJ databases">
        <title>The genome of the soybean aphid Biotype 1, its phylome, world population structure and adaptation to the North American continent.</title>
        <authorList>
            <person name="Giordano R."/>
            <person name="Donthu R.K."/>
            <person name="Hernandez A.G."/>
            <person name="Wright C.L."/>
            <person name="Zimin A.V."/>
        </authorList>
    </citation>
    <scope>NUCLEOTIDE SEQUENCE [LARGE SCALE GENOMIC DNA]</scope>
    <source>
        <tissue evidence="2">Whole aphids</tissue>
    </source>
</reference>
<keyword evidence="1" id="KW-0472">Membrane</keyword>
<keyword evidence="1" id="KW-1133">Transmembrane helix</keyword>
<dbReference type="AlphaFoldDB" id="A0A6G0TM34"/>
<dbReference type="Proteomes" id="UP000475862">
    <property type="component" value="Unassembled WGS sequence"/>
</dbReference>
<keyword evidence="1" id="KW-0812">Transmembrane</keyword>
<name>A0A6G0TM34_APHGL</name>
<dbReference type="EMBL" id="VYZN01000027">
    <property type="protein sequence ID" value="KAE9535037.1"/>
    <property type="molecule type" value="Genomic_DNA"/>
</dbReference>
<sequence>MAGFEPKKDQVQRLMHDLQPQLQGIDLKRFSFKYGGSPSIISIAIIPKDHMSTLGPYCLRVTTSGAIQYGVPTIVVRLDCSVLEELLGTQMLFDLHPYNQKIFTDIYKKKKTKQKQIFLRYLIHDLCFLNNNNYLKSFEDKLYCYAIFLRKLNINTNFDILPTSIPVEVSIAVYTVPDALKLIITINYEALTNPCPIFSILVYFLFGSPTVTIVLSCSNISLSATFLRLVAVVLFLFLSNTGTVPFV</sequence>